<dbReference type="EMBL" id="OIVN01000275">
    <property type="protein sequence ID" value="SPC77489.1"/>
    <property type="molecule type" value="Genomic_DNA"/>
</dbReference>
<sequence length="115" mass="12625">MVVEGFLGGGFMALSLCHPRSGPDEAVDEVGPIFRFGYGGQHHGRWRWRFHGRDFTRDCVEIVALDGGGAERGVGVIRRWRWRGEGGGTVLLRGRGFVGEEHECGSDGGRGRGRE</sequence>
<reference evidence="1" key="1">
    <citation type="submission" date="2018-02" db="EMBL/GenBank/DDBJ databases">
        <authorList>
            <person name="Cohen D.B."/>
            <person name="Kent A.D."/>
        </authorList>
    </citation>
    <scope>NUCLEOTIDE SEQUENCE</scope>
</reference>
<evidence type="ECO:0000313" key="1">
    <source>
        <dbReference type="EMBL" id="SPC77489.1"/>
    </source>
</evidence>
<name>A0A2N9ESG1_FAGSY</name>
<dbReference type="AlphaFoldDB" id="A0A2N9ESG1"/>
<protein>
    <submittedName>
        <fullName evidence="1">Uncharacterized protein</fullName>
    </submittedName>
</protein>
<proteinExistence type="predicted"/>
<organism evidence="1">
    <name type="scientific">Fagus sylvatica</name>
    <name type="common">Beechnut</name>
    <dbReference type="NCBI Taxonomy" id="28930"/>
    <lineage>
        <taxon>Eukaryota</taxon>
        <taxon>Viridiplantae</taxon>
        <taxon>Streptophyta</taxon>
        <taxon>Embryophyta</taxon>
        <taxon>Tracheophyta</taxon>
        <taxon>Spermatophyta</taxon>
        <taxon>Magnoliopsida</taxon>
        <taxon>eudicotyledons</taxon>
        <taxon>Gunneridae</taxon>
        <taxon>Pentapetalae</taxon>
        <taxon>rosids</taxon>
        <taxon>fabids</taxon>
        <taxon>Fagales</taxon>
        <taxon>Fagaceae</taxon>
        <taxon>Fagus</taxon>
    </lineage>
</organism>
<accession>A0A2N9ESG1</accession>
<gene>
    <name evidence="1" type="ORF">FSB_LOCUS5371</name>
</gene>